<dbReference type="AlphaFoldDB" id="A0A4R3M380"/>
<sequence>MPTPALQPFLDATGRIVHHLNAIVVGLSAVEAGKAVKPATMDISWSPLDPRTSSRQARTFALRSTLVFLSEELNAYLDHLTAFPSVGRPEDWDSKSKADRLMAVWRLLRLEDDFTLMGVTLVEHWRNRIIHRKSNAHLTDAQRKMFVDAVKEIGENYKNLDPKRTLENFEKNAPTLKDVSSLTAMAIRYVKMLDEAVPEPKSADEVINWLSALNLSDALDRVRRISSAKGKEEVGVSTFFRTHCPELLDAYTYYCTNKL</sequence>
<dbReference type="OrthoDB" id="6399735at2"/>
<comment type="caution">
    <text evidence="1">The sequence shown here is derived from an EMBL/GenBank/DDBJ whole genome shotgun (WGS) entry which is preliminary data.</text>
</comment>
<dbReference type="RefSeq" id="WP_132583085.1">
    <property type="nucleotide sequence ID" value="NZ_SMAJ01000009.1"/>
</dbReference>
<protein>
    <submittedName>
        <fullName evidence="1">Uncharacterized protein</fullName>
    </submittedName>
</protein>
<keyword evidence="2" id="KW-1185">Reference proteome</keyword>
<dbReference type="Proteomes" id="UP000295525">
    <property type="component" value="Unassembled WGS sequence"/>
</dbReference>
<gene>
    <name evidence="1" type="ORF">EDC26_10925</name>
</gene>
<evidence type="ECO:0000313" key="1">
    <source>
        <dbReference type="EMBL" id="TCT05737.1"/>
    </source>
</evidence>
<proteinExistence type="predicted"/>
<accession>A0A4R3M380</accession>
<evidence type="ECO:0000313" key="2">
    <source>
        <dbReference type="Proteomes" id="UP000295525"/>
    </source>
</evidence>
<reference evidence="1 2" key="1">
    <citation type="submission" date="2019-03" db="EMBL/GenBank/DDBJ databases">
        <title>Genomic Encyclopedia of Type Strains, Phase IV (KMG-IV): sequencing the most valuable type-strain genomes for metagenomic binning, comparative biology and taxonomic classification.</title>
        <authorList>
            <person name="Goeker M."/>
        </authorList>
    </citation>
    <scope>NUCLEOTIDE SEQUENCE [LARGE SCALE GENOMIC DNA]</scope>
    <source>
        <strain evidence="1 2">DSM 24591</strain>
    </source>
</reference>
<dbReference type="EMBL" id="SMAJ01000009">
    <property type="protein sequence ID" value="TCT05737.1"/>
    <property type="molecule type" value="Genomic_DNA"/>
</dbReference>
<name>A0A4R3M380_9BURK</name>
<organism evidence="1 2">
    <name type="scientific">Paralcaligenes ureilyticus</name>
    <dbReference type="NCBI Taxonomy" id="627131"/>
    <lineage>
        <taxon>Bacteria</taxon>
        <taxon>Pseudomonadati</taxon>
        <taxon>Pseudomonadota</taxon>
        <taxon>Betaproteobacteria</taxon>
        <taxon>Burkholderiales</taxon>
        <taxon>Alcaligenaceae</taxon>
        <taxon>Paralcaligenes</taxon>
    </lineage>
</organism>